<keyword evidence="2" id="KW-0255">Endonuclease</keyword>
<evidence type="ECO:0000313" key="3">
    <source>
        <dbReference type="Proteomes" id="UP000824017"/>
    </source>
</evidence>
<comment type="caution">
    <text evidence="2">The sequence shown here is derived from an EMBL/GenBank/DDBJ whole genome shotgun (WGS) entry which is preliminary data.</text>
</comment>
<dbReference type="InterPro" id="IPR003615">
    <property type="entry name" value="HNH_nuc"/>
</dbReference>
<dbReference type="AlphaFoldDB" id="A0A9D2DCA1"/>
<keyword evidence="1" id="KW-0812">Transmembrane</keyword>
<name>A0A9D2DCA1_9FIRM</name>
<reference evidence="2" key="2">
    <citation type="submission" date="2021-04" db="EMBL/GenBank/DDBJ databases">
        <authorList>
            <person name="Gilroy R."/>
        </authorList>
    </citation>
    <scope>NUCLEOTIDE SEQUENCE</scope>
    <source>
        <strain evidence="2">ChiGjej1B1-13045</strain>
    </source>
</reference>
<keyword evidence="2" id="KW-0540">Nuclease</keyword>
<feature type="transmembrane region" description="Helical" evidence="1">
    <location>
        <begin position="140"/>
        <end position="166"/>
    </location>
</feature>
<dbReference type="Gene3D" id="1.10.30.50">
    <property type="match status" value="1"/>
</dbReference>
<evidence type="ECO:0000256" key="1">
    <source>
        <dbReference type="SAM" id="Phobius"/>
    </source>
</evidence>
<feature type="transmembrane region" description="Helical" evidence="1">
    <location>
        <begin position="178"/>
        <end position="199"/>
    </location>
</feature>
<protein>
    <submittedName>
        <fullName evidence="2">HNH endonuclease</fullName>
    </submittedName>
</protein>
<reference evidence="2" key="1">
    <citation type="journal article" date="2021" name="PeerJ">
        <title>Extensive microbial diversity within the chicken gut microbiome revealed by metagenomics and culture.</title>
        <authorList>
            <person name="Gilroy R."/>
            <person name="Ravi A."/>
            <person name="Getino M."/>
            <person name="Pursley I."/>
            <person name="Horton D.L."/>
            <person name="Alikhan N.F."/>
            <person name="Baker D."/>
            <person name="Gharbi K."/>
            <person name="Hall N."/>
            <person name="Watson M."/>
            <person name="Adriaenssens E.M."/>
            <person name="Foster-Nyarko E."/>
            <person name="Jarju S."/>
            <person name="Secka A."/>
            <person name="Antonio M."/>
            <person name="Oren A."/>
            <person name="Chaudhuri R.R."/>
            <person name="La Ragione R."/>
            <person name="Hildebrand F."/>
            <person name="Pallen M.J."/>
        </authorList>
    </citation>
    <scope>NUCLEOTIDE SEQUENCE</scope>
    <source>
        <strain evidence="2">ChiGjej1B1-13045</strain>
    </source>
</reference>
<keyword evidence="1" id="KW-0472">Membrane</keyword>
<gene>
    <name evidence="2" type="ORF">H9817_10015</name>
</gene>
<dbReference type="Proteomes" id="UP000824017">
    <property type="component" value="Unassembled WGS sequence"/>
</dbReference>
<keyword evidence="1" id="KW-1133">Transmembrane helix</keyword>
<dbReference type="CDD" id="cd00085">
    <property type="entry name" value="HNHc"/>
    <property type="match status" value="1"/>
</dbReference>
<keyword evidence="2" id="KW-0378">Hydrolase</keyword>
<accession>A0A9D2DCA1</accession>
<proteinExistence type="predicted"/>
<evidence type="ECO:0000313" key="2">
    <source>
        <dbReference type="EMBL" id="HIZ14245.1"/>
    </source>
</evidence>
<dbReference type="GO" id="GO:0004519">
    <property type="term" value="F:endonuclease activity"/>
    <property type="evidence" value="ECO:0007669"/>
    <property type="project" value="UniProtKB-KW"/>
</dbReference>
<dbReference type="EMBL" id="DXCD01000259">
    <property type="protein sequence ID" value="HIZ14245.1"/>
    <property type="molecule type" value="Genomic_DNA"/>
</dbReference>
<organism evidence="2 3">
    <name type="scientific">Candidatus Mediterraneibacter stercorigallinarum</name>
    <dbReference type="NCBI Taxonomy" id="2838686"/>
    <lineage>
        <taxon>Bacteria</taxon>
        <taxon>Bacillati</taxon>
        <taxon>Bacillota</taxon>
        <taxon>Clostridia</taxon>
        <taxon>Lachnospirales</taxon>
        <taxon>Lachnospiraceae</taxon>
        <taxon>Mediterraneibacter</taxon>
    </lineage>
</organism>
<sequence length="399" mass="43561">MATIALYAGKMNQMPSLIGEVRKSVDDYSSELFSLKSKALNIRKSVCDLDDVIGMVQTSTQIQEQKIESLQAFCQKTEEFTADVVRIDEEAAAVINQNKEDFYNKYNYLRPDAEKNGWEAFWDNAAEWCKEHWQEIVTTVGIIVGAALAIAAVVMTGGAALVPLLTALGAAAGTAANISLAVVAIAVVSTIGAAALNIVDTWGDIDNPTFNALQSALDWTSMISNGLYSIGNIYNSIKGVLPKEYIARKKAIENGKKGYSNLDAKHPKIKHKSGGDYDHVRKREILQENMRRNNGVLRSDKTGKILEKPPRSVKGVKHLPNEAHIDHIVPKAKGGMNSFSNAQVIEGAANCAKGASTIFLDYMKYSVPDIGSWSKAVRLGLCGNMNGIVNASFEYHRYQ</sequence>